<keyword evidence="1" id="KW-0472">Membrane</keyword>
<proteinExistence type="predicted"/>
<dbReference type="NCBIfam" id="TIGR02896">
    <property type="entry name" value="spore_III_AF"/>
    <property type="match status" value="1"/>
</dbReference>
<accession>A0ABT4DCE5</accession>
<organism evidence="2 3">
    <name type="scientific">Clostridium brassicae</name>
    <dbReference type="NCBI Taxonomy" id="2999072"/>
    <lineage>
        <taxon>Bacteria</taxon>
        <taxon>Bacillati</taxon>
        <taxon>Bacillota</taxon>
        <taxon>Clostridia</taxon>
        <taxon>Eubacteriales</taxon>
        <taxon>Clostridiaceae</taxon>
        <taxon>Clostridium</taxon>
    </lineage>
</organism>
<dbReference type="RefSeq" id="WP_268062396.1">
    <property type="nucleotide sequence ID" value="NZ_JAPQFJ010000018.1"/>
</dbReference>
<name>A0ABT4DCE5_9CLOT</name>
<dbReference type="InterPro" id="IPR014245">
    <property type="entry name" value="Spore_III_AF"/>
</dbReference>
<gene>
    <name evidence="2" type="primary">spoIIIAF</name>
    <name evidence="2" type="ORF">OW729_15170</name>
</gene>
<dbReference type="Proteomes" id="UP001144612">
    <property type="component" value="Unassembled WGS sequence"/>
</dbReference>
<keyword evidence="3" id="KW-1185">Reference proteome</keyword>
<feature type="transmembrane region" description="Helical" evidence="1">
    <location>
        <begin position="37"/>
        <end position="55"/>
    </location>
</feature>
<reference evidence="2" key="1">
    <citation type="submission" date="2022-12" db="EMBL/GenBank/DDBJ databases">
        <title>Clostridium sp. nov., isolated from industrial wastewater.</title>
        <authorList>
            <person name="Jiayan W."/>
        </authorList>
    </citation>
    <scope>NUCLEOTIDE SEQUENCE</scope>
    <source>
        <strain evidence="2">ZC22-4</strain>
    </source>
</reference>
<dbReference type="Pfam" id="PF09581">
    <property type="entry name" value="Spore_III_AF"/>
    <property type="match status" value="1"/>
</dbReference>
<evidence type="ECO:0000256" key="1">
    <source>
        <dbReference type="SAM" id="Phobius"/>
    </source>
</evidence>
<keyword evidence="1" id="KW-1133">Transmembrane helix</keyword>
<keyword evidence="1" id="KW-0812">Transmembrane</keyword>
<protein>
    <submittedName>
        <fullName evidence="2">Stage III sporulation protein AF</fullName>
    </submittedName>
</protein>
<dbReference type="EMBL" id="JAPQFJ010000018">
    <property type="protein sequence ID" value="MCY6959962.1"/>
    <property type="molecule type" value="Genomic_DNA"/>
</dbReference>
<sequence>MLQYIKIWIINICTAVFFITAVEMILPNNKMKKYAKFVLGLILITVIMNPIIKIFDKDFNINSYVDTAYEYFENKNYKKNYDKYKISNIDNTASVFSKNLEKICLDKLKEKFPKDNYEVLIDVSFDKEKENFVIDLVNVGFTDKKIKKIKKIKIGDSKGPEKSDVSNNKKCDDIKDYLSVALNIPKSKIKVHTI</sequence>
<evidence type="ECO:0000313" key="2">
    <source>
        <dbReference type="EMBL" id="MCY6959962.1"/>
    </source>
</evidence>
<comment type="caution">
    <text evidence="2">The sequence shown here is derived from an EMBL/GenBank/DDBJ whole genome shotgun (WGS) entry which is preliminary data.</text>
</comment>
<evidence type="ECO:0000313" key="3">
    <source>
        <dbReference type="Proteomes" id="UP001144612"/>
    </source>
</evidence>
<feature type="transmembrane region" description="Helical" evidence="1">
    <location>
        <begin position="6"/>
        <end position="25"/>
    </location>
</feature>